<evidence type="ECO:0000256" key="1">
    <source>
        <dbReference type="SAM" id="MobiDB-lite"/>
    </source>
</evidence>
<dbReference type="InterPro" id="IPR002711">
    <property type="entry name" value="HNH"/>
</dbReference>
<proteinExistence type="predicted"/>
<gene>
    <name evidence="3" type="ORF">JKG68_30480</name>
</gene>
<dbReference type="Proteomes" id="UP000605848">
    <property type="component" value="Unassembled WGS sequence"/>
</dbReference>
<feature type="compositionally biased region" description="Basic residues" evidence="1">
    <location>
        <begin position="85"/>
        <end position="95"/>
    </location>
</feature>
<evidence type="ECO:0000313" key="3">
    <source>
        <dbReference type="EMBL" id="MBL0408212.1"/>
    </source>
</evidence>
<keyword evidence="3" id="KW-0255">Endonuclease</keyword>
<dbReference type="GO" id="GO:0003676">
    <property type="term" value="F:nucleic acid binding"/>
    <property type="evidence" value="ECO:0007669"/>
    <property type="project" value="InterPro"/>
</dbReference>
<dbReference type="SMART" id="SM00507">
    <property type="entry name" value="HNHc"/>
    <property type="match status" value="1"/>
</dbReference>
<keyword evidence="3" id="KW-0540">Nuclease</keyword>
<dbReference type="RefSeq" id="WP_202066011.1">
    <property type="nucleotide sequence ID" value="NZ_JAEQMY010000165.1"/>
</dbReference>
<dbReference type="InterPro" id="IPR003615">
    <property type="entry name" value="HNH_nuc"/>
</dbReference>
<evidence type="ECO:0000313" key="4">
    <source>
        <dbReference type="Proteomes" id="UP000605848"/>
    </source>
</evidence>
<dbReference type="GO" id="GO:0004519">
    <property type="term" value="F:endonuclease activity"/>
    <property type="evidence" value="ECO:0007669"/>
    <property type="project" value="UniProtKB-KW"/>
</dbReference>
<dbReference type="Pfam" id="PF01844">
    <property type="entry name" value="HNH"/>
    <property type="match status" value="1"/>
</dbReference>
<dbReference type="GO" id="GO:0008270">
    <property type="term" value="F:zinc ion binding"/>
    <property type="evidence" value="ECO:0007669"/>
    <property type="project" value="InterPro"/>
</dbReference>
<dbReference type="EMBL" id="JAEQMY010000165">
    <property type="protein sequence ID" value="MBL0408212.1"/>
    <property type="molecule type" value="Genomic_DNA"/>
</dbReference>
<keyword evidence="3" id="KW-0378">Hydrolase</keyword>
<dbReference type="AlphaFoldDB" id="A0A937D3W4"/>
<feature type="domain" description="HNH nuclease" evidence="2">
    <location>
        <begin position="20"/>
        <end position="75"/>
    </location>
</feature>
<feature type="region of interest" description="Disordered" evidence="1">
    <location>
        <begin position="74"/>
        <end position="101"/>
    </location>
</feature>
<keyword evidence="4" id="KW-1185">Reference proteome</keyword>
<reference evidence="3" key="1">
    <citation type="submission" date="2021-01" db="EMBL/GenBank/DDBJ databases">
        <title>Microvirga sp.</title>
        <authorList>
            <person name="Kim M.K."/>
        </authorList>
    </citation>
    <scope>NUCLEOTIDE SEQUENCE</scope>
    <source>
        <strain evidence="3">5420S-16</strain>
    </source>
</reference>
<protein>
    <submittedName>
        <fullName evidence="3">HNH endonuclease</fullName>
    </submittedName>
</protein>
<evidence type="ECO:0000259" key="2">
    <source>
        <dbReference type="SMART" id="SM00507"/>
    </source>
</evidence>
<dbReference type="Gene3D" id="1.10.30.50">
    <property type="match status" value="1"/>
</dbReference>
<accession>A0A937D3W4</accession>
<name>A0A937D3W4_9HYPH</name>
<sequence>MPFVAVEDVGTTARRKLTPHRRLKVWEKTGGVCVLCDGKIDGVRERWIVEHIRALELGGADDFANLGPAHEACATDKTRDDHRQAARAKRQKIRHLGAEAAKRPLPFGRASRWKRTLSGKIVPRE</sequence>
<comment type="caution">
    <text evidence="3">The sequence shown here is derived from an EMBL/GenBank/DDBJ whole genome shotgun (WGS) entry which is preliminary data.</text>
</comment>
<organism evidence="3 4">
    <name type="scientific">Microvirga aerilata</name>
    <dbReference type="NCBI Taxonomy" id="670292"/>
    <lineage>
        <taxon>Bacteria</taxon>
        <taxon>Pseudomonadati</taxon>
        <taxon>Pseudomonadota</taxon>
        <taxon>Alphaproteobacteria</taxon>
        <taxon>Hyphomicrobiales</taxon>
        <taxon>Methylobacteriaceae</taxon>
        <taxon>Microvirga</taxon>
    </lineage>
</organism>
<feature type="compositionally biased region" description="Basic and acidic residues" evidence="1">
    <location>
        <begin position="74"/>
        <end position="84"/>
    </location>
</feature>